<keyword evidence="3 7" id="KW-0347">Helicase</keyword>
<dbReference type="InterPro" id="IPR014001">
    <property type="entry name" value="Helicase_ATP-bd"/>
</dbReference>
<sequence length="814" mass="91282">MVLQAEPGAGKSSVVPLALLQSQILQGQIILMLEPRRLAAKRLAEFLAQQLGEKVGARVGYRVRHENCLGPETRLQIITEGVLTRMIQQDPELQGVGLVIFDEFHERNLQADLGLALLLDIQQGLRDDLRCLIMSATLDATEIQNFLPASQLIFCAGRGFPVTVSYHPAPSQTPLWQFPQLKKVLSLALQESSGDILLFFAGQGEIHQAMQLCAPLCETAKVLALPLYGSLPPKEQDAVFQPSAQRKVIFSTNLAETSITLPGITAVIDSGLQKQLNYDPNVAMSRLQLQRISQASATQRMGRAGRVQAGHCYRLWSETQQQGLLAYDAPEMCRVDLVNLRMEIAQWGVNSADELAWLTPPPPAHLSTAETLLNELGFLTGQQRLSALGEQAMSLHPEPRFAKLLQLGAQYQALELACDLVALLQEGEILLNPQQVASADITLRLYTLWQALQDSSVLKRVHRARWHGFKRSRDKLYRRFDLSLKRNGESDVAKLGLLLALTYPDRIGKQRNLNGSYKLSNGRGAQLPLNDALQTQWLVAIEVDAQTQSGQQNAQIHVAAALNWLDVVDKLPLRKQDVVTFERSKQRVIGMRETWIGKLKIDSHPLKSLPQELVQQCLLGSLQQDWSQWVWPKSTKLLLTRAQWLAQFAGFESLAVLNETALQAKLDWLEPYTLNMTSLAELNQLNWQQIFQSLLGYADMQRLEKEAPLRYVAPTGREFLIEYSGRQAKVSLPLQQVFGELSSPILAQGQVSLTFELLSPAQRPIQTTADLANFWRTSYFEVAKEMRGRYPKHRWPDEPLLEKAGESIQRKKPV</sequence>
<dbReference type="InterPro" id="IPR011545">
    <property type="entry name" value="DEAD/DEAH_box_helicase_dom"/>
</dbReference>
<evidence type="ECO:0000259" key="6">
    <source>
        <dbReference type="PROSITE" id="PS51194"/>
    </source>
</evidence>
<dbReference type="GO" id="GO:0004386">
    <property type="term" value="F:helicase activity"/>
    <property type="evidence" value="ECO:0007669"/>
    <property type="project" value="UniProtKB-KW"/>
</dbReference>
<dbReference type="InterPro" id="IPR049614">
    <property type="entry name" value="HrpB_DEXH"/>
</dbReference>
<evidence type="ECO:0000256" key="2">
    <source>
        <dbReference type="ARBA" id="ARBA00022801"/>
    </source>
</evidence>
<keyword evidence="1" id="KW-0547">Nucleotide-binding</keyword>
<dbReference type="GO" id="GO:0016787">
    <property type="term" value="F:hydrolase activity"/>
    <property type="evidence" value="ECO:0007669"/>
    <property type="project" value="UniProtKB-KW"/>
</dbReference>
<dbReference type="EMBL" id="AP021889">
    <property type="protein sequence ID" value="BBP45657.1"/>
    <property type="molecule type" value="Genomic_DNA"/>
</dbReference>
<dbReference type="Pfam" id="PF00270">
    <property type="entry name" value="DEAD"/>
    <property type="match status" value="1"/>
</dbReference>
<evidence type="ECO:0000313" key="7">
    <source>
        <dbReference type="EMBL" id="BBP45657.1"/>
    </source>
</evidence>
<dbReference type="GO" id="GO:0005524">
    <property type="term" value="F:ATP binding"/>
    <property type="evidence" value="ECO:0007669"/>
    <property type="project" value="UniProtKB-KW"/>
</dbReference>
<dbReference type="InterPro" id="IPR001650">
    <property type="entry name" value="Helicase_C-like"/>
</dbReference>
<dbReference type="Pfam" id="PF00271">
    <property type="entry name" value="Helicase_C"/>
    <property type="match status" value="1"/>
</dbReference>
<dbReference type="PANTHER" id="PTHR43519:SF1">
    <property type="entry name" value="ATP-DEPENDENT RNA HELICASE HRPB"/>
    <property type="match status" value="1"/>
</dbReference>
<organism evidence="7 8">
    <name type="scientific">Thiosulfatimonas sediminis</name>
    <dbReference type="NCBI Taxonomy" id="2675054"/>
    <lineage>
        <taxon>Bacteria</taxon>
        <taxon>Pseudomonadati</taxon>
        <taxon>Pseudomonadota</taxon>
        <taxon>Gammaproteobacteria</taxon>
        <taxon>Thiotrichales</taxon>
        <taxon>Piscirickettsiaceae</taxon>
        <taxon>Thiosulfatimonas</taxon>
    </lineage>
</organism>
<dbReference type="CDD" id="cd17990">
    <property type="entry name" value="DEXHc_HrpB"/>
    <property type="match status" value="1"/>
</dbReference>
<keyword evidence="4" id="KW-0067">ATP-binding</keyword>
<gene>
    <name evidence="7" type="primary">hrpB</name>
    <name evidence="7" type="ORF">THMIRHAS_10300</name>
</gene>
<feature type="domain" description="Helicase C-terminal" evidence="6">
    <location>
        <begin position="180"/>
        <end position="348"/>
    </location>
</feature>
<dbReference type="InterPro" id="IPR010225">
    <property type="entry name" value="HrpB"/>
</dbReference>
<dbReference type="PROSITE" id="PS51192">
    <property type="entry name" value="HELICASE_ATP_BIND_1"/>
    <property type="match status" value="1"/>
</dbReference>
<evidence type="ECO:0000256" key="1">
    <source>
        <dbReference type="ARBA" id="ARBA00022741"/>
    </source>
</evidence>
<dbReference type="InterPro" id="IPR013689">
    <property type="entry name" value="RNA_helicase_ATP-dep_HrpB_C"/>
</dbReference>
<evidence type="ECO:0000256" key="3">
    <source>
        <dbReference type="ARBA" id="ARBA00022806"/>
    </source>
</evidence>
<dbReference type="Proteomes" id="UP000501726">
    <property type="component" value="Chromosome"/>
</dbReference>
<dbReference type="Gene3D" id="3.40.50.300">
    <property type="entry name" value="P-loop containing nucleotide triphosphate hydrolases"/>
    <property type="match status" value="2"/>
</dbReference>
<evidence type="ECO:0000256" key="4">
    <source>
        <dbReference type="ARBA" id="ARBA00022840"/>
    </source>
</evidence>
<dbReference type="SMART" id="SM00490">
    <property type="entry name" value="HELICc"/>
    <property type="match status" value="1"/>
</dbReference>
<dbReference type="RefSeq" id="WP_243830921.1">
    <property type="nucleotide sequence ID" value="NZ_AP021889.1"/>
</dbReference>
<dbReference type="SUPFAM" id="SSF52540">
    <property type="entry name" value="P-loop containing nucleoside triphosphate hydrolases"/>
    <property type="match status" value="1"/>
</dbReference>
<dbReference type="PROSITE" id="PS51194">
    <property type="entry name" value="HELICASE_CTER"/>
    <property type="match status" value="1"/>
</dbReference>
<evidence type="ECO:0000313" key="8">
    <source>
        <dbReference type="Proteomes" id="UP000501726"/>
    </source>
</evidence>
<reference evidence="8" key="1">
    <citation type="submission" date="2019-11" db="EMBL/GenBank/DDBJ databases">
        <title>Isolation and characterization of two novel species in the genus Thiomicrorhabdus.</title>
        <authorList>
            <person name="Mochizuki J."/>
            <person name="Kojima H."/>
            <person name="Fukui M."/>
        </authorList>
    </citation>
    <scope>NUCLEOTIDE SEQUENCE [LARGE SCALE GENOMIC DNA]</scope>
    <source>
        <strain evidence="8">aks77</strain>
    </source>
</reference>
<accession>A0A6F8PUF3</accession>
<keyword evidence="2" id="KW-0378">Hydrolase</keyword>
<dbReference type="NCBIfam" id="TIGR01970">
    <property type="entry name" value="DEAH_box_HrpB"/>
    <property type="match status" value="1"/>
</dbReference>
<dbReference type="Pfam" id="PF08482">
    <property type="entry name" value="HrpB_C"/>
    <property type="match status" value="1"/>
</dbReference>
<protein>
    <submittedName>
        <fullName evidence="7">ATP-dependent RNA helicase HrpB</fullName>
    </submittedName>
</protein>
<dbReference type="PANTHER" id="PTHR43519">
    <property type="entry name" value="ATP-DEPENDENT RNA HELICASE HRPB"/>
    <property type="match status" value="1"/>
</dbReference>
<dbReference type="Gene3D" id="1.20.120.1080">
    <property type="match status" value="1"/>
</dbReference>
<dbReference type="PIRSF" id="PIRSF005496">
    <property type="entry name" value="ATP_hel_hrpB"/>
    <property type="match status" value="1"/>
</dbReference>
<dbReference type="KEGG" id="tse:THMIRHAS_10300"/>
<dbReference type="CDD" id="cd18791">
    <property type="entry name" value="SF2_C_RHA"/>
    <property type="match status" value="1"/>
</dbReference>
<dbReference type="SMART" id="SM00487">
    <property type="entry name" value="DEXDc"/>
    <property type="match status" value="1"/>
</dbReference>
<dbReference type="AlphaFoldDB" id="A0A6F8PUF3"/>
<dbReference type="GO" id="GO:0003676">
    <property type="term" value="F:nucleic acid binding"/>
    <property type="evidence" value="ECO:0007669"/>
    <property type="project" value="InterPro"/>
</dbReference>
<name>A0A6F8PUF3_9GAMM</name>
<dbReference type="FunFam" id="3.40.50.300:FF:002125">
    <property type="entry name" value="ATP-dependent helicase HrpB"/>
    <property type="match status" value="1"/>
</dbReference>
<proteinExistence type="predicted"/>
<dbReference type="SMART" id="SM00847">
    <property type="entry name" value="HA2"/>
    <property type="match status" value="1"/>
</dbReference>
<dbReference type="InterPro" id="IPR007502">
    <property type="entry name" value="Helicase-assoc_dom"/>
</dbReference>
<evidence type="ECO:0000259" key="5">
    <source>
        <dbReference type="PROSITE" id="PS51192"/>
    </source>
</evidence>
<dbReference type="InterPro" id="IPR027417">
    <property type="entry name" value="P-loop_NTPase"/>
</dbReference>
<keyword evidence="8" id="KW-1185">Reference proteome</keyword>
<feature type="domain" description="Helicase ATP-binding" evidence="5">
    <location>
        <begin position="1"/>
        <end position="156"/>
    </location>
</feature>